<comment type="subcellular location">
    <subcellularLocation>
        <location evidence="1">Secreted</location>
    </subcellularLocation>
</comment>
<dbReference type="GO" id="GO:0030234">
    <property type="term" value="F:enzyme regulator activity"/>
    <property type="evidence" value="ECO:0007669"/>
    <property type="project" value="TreeGrafter"/>
</dbReference>
<evidence type="ECO:0000256" key="6">
    <source>
        <dbReference type="ARBA" id="ARBA00022729"/>
    </source>
</evidence>
<evidence type="ECO:0000256" key="8">
    <source>
        <dbReference type="ARBA" id="ARBA00023186"/>
    </source>
</evidence>
<reference evidence="10 11" key="1">
    <citation type="journal article" date="2018" name="Nat. Ecol. Evol.">
        <title>Genomic signatures of mitonuclear coevolution across populations of Tigriopus californicus.</title>
        <authorList>
            <person name="Barreto F.S."/>
            <person name="Watson E.T."/>
            <person name="Lima T.G."/>
            <person name="Willett C.S."/>
            <person name="Edmands S."/>
            <person name="Li W."/>
            <person name="Burton R.S."/>
        </authorList>
    </citation>
    <scope>NUCLEOTIDE SEQUENCE [LARGE SCALE GENOMIC DNA]</scope>
    <source>
        <strain evidence="10 11">San Diego</strain>
    </source>
</reference>
<protein>
    <recommendedName>
        <fullName evidence="3">Neuroendocrine protein 7B2</fullName>
    </recommendedName>
</protein>
<dbReference type="GO" id="GO:0030141">
    <property type="term" value="C:secretory granule"/>
    <property type="evidence" value="ECO:0007669"/>
    <property type="project" value="InterPro"/>
</dbReference>
<dbReference type="STRING" id="6832.A0A553PL98"/>
<evidence type="ECO:0000313" key="10">
    <source>
        <dbReference type="EMBL" id="TRY78457.1"/>
    </source>
</evidence>
<evidence type="ECO:0000256" key="9">
    <source>
        <dbReference type="SAM" id="SignalP"/>
    </source>
</evidence>
<dbReference type="Proteomes" id="UP000318571">
    <property type="component" value="Chromosome 11"/>
</dbReference>
<dbReference type="PANTHER" id="PTHR12738:SF0">
    <property type="entry name" value="NEUROENDOCRINE PROTEIN 7B2"/>
    <property type="match status" value="1"/>
</dbReference>
<sequence>MNSLNQNVGRVMVGVALLALAALPSSTLAMGGLEGLSTNELEDILRQAQYEEDYPHLSNDYYEQEPDQVPAQYYEYDQDLPMLAQRFDSAIAGMSGLPQQEPRTESLSHGTPVSHFGTTKANAPKNGGAVLPAYCDPPNPCPLGYTSKDGCLEDFENTSEFSRTYQAHQNCLCDSEHMFNCPMEQGPRSNAPGQGISEMFLDGVPPLSGKSLEADSFNPFLGGEKLTIAAKKGFGF</sequence>
<organism evidence="10 11">
    <name type="scientific">Tigriopus californicus</name>
    <name type="common">Marine copepod</name>
    <dbReference type="NCBI Taxonomy" id="6832"/>
    <lineage>
        <taxon>Eukaryota</taxon>
        <taxon>Metazoa</taxon>
        <taxon>Ecdysozoa</taxon>
        <taxon>Arthropoda</taxon>
        <taxon>Crustacea</taxon>
        <taxon>Multicrustacea</taxon>
        <taxon>Hexanauplia</taxon>
        <taxon>Copepoda</taxon>
        <taxon>Harpacticoida</taxon>
        <taxon>Harpacticidae</taxon>
        <taxon>Tigriopus</taxon>
    </lineage>
</organism>
<feature type="chain" id="PRO_5022133672" description="Neuroendocrine protein 7B2" evidence="9">
    <location>
        <begin position="30"/>
        <end position="236"/>
    </location>
</feature>
<gene>
    <name evidence="10" type="ORF">TCAL_06156</name>
</gene>
<comment type="similarity">
    <text evidence="2">Belongs to the 7B2 family.</text>
</comment>
<dbReference type="GO" id="GO:0046883">
    <property type="term" value="P:regulation of hormone secretion"/>
    <property type="evidence" value="ECO:0007669"/>
    <property type="project" value="TreeGrafter"/>
</dbReference>
<feature type="signal peptide" evidence="9">
    <location>
        <begin position="1"/>
        <end position="29"/>
    </location>
</feature>
<dbReference type="EMBL" id="VCGU01000003">
    <property type="protein sequence ID" value="TRY78457.1"/>
    <property type="molecule type" value="Genomic_DNA"/>
</dbReference>
<dbReference type="AlphaFoldDB" id="A0A553PL98"/>
<keyword evidence="11" id="KW-1185">Reference proteome</keyword>
<evidence type="ECO:0000313" key="11">
    <source>
        <dbReference type="Proteomes" id="UP000318571"/>
    </source>
</evidence>
<keyword evidence="4" id="KW-0813">Transport</keyword>
<dbReference type="Pfam" id="PF05281">
    <property type="entry name" value="Secretogranin_V"/>
    <property type="match status" value="1"/>
</dbReference>
<dbReference type="InterPro" id="IPR007945">
    <property type="entry name" value="Secretogranin_V"/>
</dbReference>
<keyword evidence="8" id="KW-0143">Chaperone</keyword>
<evidence type="ECO:0000256" key="3">
    <source>
        <dbReference type="ARBA" id="ARBA00019589"/>
    </source>
</evidence>
<accession>A0A553PL98</accession>
<keyword evidence="6 9" id="KW-0732">Signal</keyword>
<dbReference type="PANTHER" id="PTHR12738">
    <property type="entry name" value="NEUROENDOCRINE PROTEIN 7B2"/>
    <property type="match status" value="1"/>
</dbReference>
<evidence type="ECO:0000256" key="5">
    <source>
        <dbReference type="ARBA" id="ARBA00022525"/>
    </source>
</evidence>
<comment type="caution">
    <text evidence="10">The sequence shown here is derived from an EMBL/GenBank/DDBJ whole genome shotgun (WGS) entry which is preliminary data.</text>
</comment>
<dbReference type="GO" id="GO:0007218">
    <property type="term" value="P:neuropeptide signaling pathway"/>
    <property type="evidence" value="ECO:0007669"/>
    <property type="project" value="InterPro"/>
</dbReference>
<dbReference type="GO" id="GO:0005576">
    <property type="term" value="C:extracellular region"/>
    <property type="evidence" value="ECO:0007669"/>
    <property type="project" value="UniProtKB-SubCell"/>
</dbReference>
<name>A0A553PL98_TIGCA</name>
<proteinExistence type="inferred from homology"/>
<keyword evidence="5" id="KW-0964">Secreted</keyword>
<dbReference type="OrthoDB" id="9922675at2759"/>
<evidence type="ECO:0000256" key="4">
    <source>
        <dbReference type="ARBA" id="ARBA00022448"/>
    </source>
</evidence>
<evidence type="ECO:0000256" key="2">
    <source>
        <dbReference type="ARBA" id="ARBA00006348"/>
    </source>
</evidence>
<evidence type="ECO:0000256" key="1">
    <source>
        <dbReference type="ARBA" id="ARBA00004613"/>
    </source>
</evidence>
<keyword evidence="7" id="KW-1015">Disulfide bond</keyword>
<evidence type="ECO:0000256" key="7">
    <source>
        <dbReference type="ARBA" id="ARBA00023157"/>
    </source>
</evidence>